<evidence type="ECO:0000256" key="2">
    <source>
        <dbReference type="ARBA" id="ARBA00022747"/>
    </source>
</evidence>
<feature type="domain" description="Type I restriction modification DNA specificity" evidence="4">
    <location>
        <begin position="17"/>
        <end position="185"/>
    </location>
</feature>
<evidence type="ECO:0000259" key="4">
    <source>
        <dbReference type="Pfam" id="PF01420"/>
    </source>
</evidence>
<keyword evidence="6" id="KW-1185">Reference proteome</keyword>
<dbReference type="Gene3D" id="3.90.220.20">
    <property type="entry name" value="DNA methylase specificity domains"/>
    <property type="match status" value="2"/>
</dbReference>
<proteinExistence type="inferred from homology"/>
<dbReference type="GO" id="GO:0003677">
    <property type="term" value="F:DNA binding"/>
    <property type="evidence" value="ECO:0007669"/>
    <property type="project" value="UniProtKB-KW"/>
</dbReference>
<dbReference type="RefSeq" id="WP_136565085.1">
    <property type="nucleotide sequence ID" value="NZ_SNTZ01000001.1"/>
</dbReference>
<name>A0A4S8RTE6_9FLAO</name>
<keyword evidence="5" id="KW-0540">Nuclease</keyword>
<protein>
    <submittedName>
        <fullName evidence="5">Restriction endonuclease subunit S</fullName>
    </submittedName>
</protein>
<evidence type="ECO:0000313" key="6">
    <source>
        <dbReference type="Proteomes" id="UP000310406"/>
    </source>
</evidence>
<keyword evidence="2" id="KW-0680">Restriction system</keyword>
<keyword evidence="3" id="KW-0238">DNA-binding</keyword>
<dbReference type="InterPro" id="IPR052021">
    <property type="entry name" value="Type-I_RS_S_subunit"/>
</dbReference>
<evidence type="ECO:0000256" key="1">
    <source>
        <dbReference type="ARBA" id="ARBA00010923"/>
    </source>
</evidence>
<keyword evidence="5" id="KW-0255">Endonuclease</keyword>
<dbReference type="PANTHER" id="PTHR30408:SF12">
    <property type="entry name" value="TYPE I RESTRICTION ENZYME MJAVIII SPECIFICITY SUBUNIT"/>
    <property type="match status" value="1"/>
</dbReference>
<dbReference type="EMBL" id="SNTZ01000001">
    <property type="protein sequence ID" value="THV61302.1"/>
    <property type="molecule type" value="Genomic_DNA"/>
</dbReference>
<dbReference type="AlphaFoldDB" id="A0A4S8RTE6"/>
<comment type="caution">
    <text evidence="5">The sequence shown here is derived from an EMBL/GenBank/DDBJ whole genome shotgun (WGS) entry which is preliminary data.</text>
</comment>
<accession>A0A4S8RTE6</accession>
<dbReference type="Gene3D" id="1.10.287.1120">
    <property type="entry name" value="Bipartite methylase S protein"/>
    <property type="match status" value="1"/>
</dbReference>
<dbReference type="SUPFAM" id="SSF116734">
    <property type="entry name" value="DNA methylase specificity domain"/>
    <property type="match status" value="2"/>
</dbReference>
<evidence type="ECO:0000313" key="5">
    <source>
        <dbReference type="EMBL" id="THV61302.1"/>
    </source>
</evidence>
<dbReference type="CDD" id="cd17288">
    <property type="entry name" value="RMtype1_S_LlaAI06ORF1089P_TRD1-CR1_like"/>
    <property type="match status" value="1"/>
</dbReference>
<feature type="domain" description="Type I restriction modification DNA specificity" evidence="4">
    <location>
        <begin position="216"/>
        <end position="356"/>
    </location>
</feature>
<organism evidence="5 6">
    <name type="scientific">Flagellimonas alvinocaridis</name>
    <dbReference type="NCBI Taxonomy" id="2530200"/>
    <lineage>
        <taxon>Bacteria</taxon>
        <taxon>Pseudomonadati</taxon>
        <taxon>Bacteroidota</taxon>
        <taxon>Flavobacteriia</taxon>
        <taxon>Flavobacteriales</taxon>
        <taxon>Flavobacteriaceae</taxon>
        <taxon>Flagellimonas</taxon>
    </lineage>
</organism>
<dbReference type="CDD" id="cd17513">
    <property type="entry name" value="RMtype1_S_AveSPN6ORF1907P_TRD2-CR2_like"/>
    <property type="match status" value="1"/>
</dbReference>
<dbReference type="PANTHER" id="PTHR30408">
    <property type="entry name" value="TYPE-1 RESTRICTION ENZYME ECOKI SPECIFICITY PROTEIN"/>
    <property type="match status" value="1"/>
</dbReference>
<reference evidence="5 6" key="1">
    <citation type="submission" date="2019-03" db="EMBL/GenBank/DDBJ databases">
        <title>Muricauda SCR12 sp.nov, a marine bacterium isolated from Pacific Ocean:the Okinawa trough.</title>
        <authorList>
            <person name="Liu L."/>
        </authorList>
    </citation>
    <scope>NUCLEOTIDE SEQUENCE [LARGE SCALE GENOMIC DNA]</scope>
    <source>
        <strain evidence="5 6">SCR12</strain>
    </source>
</reference>
<dbReference type="InterPro" id="IPR000055">
    <property type="entry name" value="Restrct_endonuc_typeI_TRD"/>
</dbReference>
<comment type="similarity">
    <text evidence="1">Belongs to the type-I restriction system S methylase family.</text>
</comment>
<sequence>MGKLLKPKLRFPEFQNNWEQRKINSLGVFLGGGTPITNNKDFWNGEVPWISSSDILEESIHLIKKTRFISEKAIKESATKIIPKGSVLIVSRVGIGKFAVADEDLCTSQDFTNLDCTENSYFIAYYFKARSNRFRRLSQGTSIQGFTAKDIKTLKFACPKLPEQQKIASFLSAVDDKITQLIKKKALVEQYKKGVMQQFFSQEIRFKDDDGKDYPEWQSKHLGEVLKIGSGRDYKHLGDGAIPVFGSGGIMTKVNEFIYDGESVGIGRKGTIDKPIFLTGKFWTVDTLFFTHSFRKVLPKFIYYIFNTINWYRYNEASGVPSLSKKTIENISVKIPCIQEQSKITNFLSALDERIIQVDYQIEKTTVYKKGLLQQMFV</sequence>
<gene>
    <name evidence="5" type="ORF">EZV76_02955</name>
</gene>
<dbReference type="OrthoDB" id="667970at2"/>
<keyword evidence="5" id="KW-0378">Hydrolase</keyword>
<dbReference type="Pfam" id="PF01420">
    <property type="entry name" value="Methylase_S"/>
    <property type="match status" value="2"/>
</dbReference>
<dbReference type="GO" id="GO:0004519">
    <property type="term" value="F:endonuclease activity"/>
    <property type="evidence" value="ECO:0007669"/>
    <property type="project" value="UniProtKB-KW"/>
</dbReference>
<dbReference type="Proteomes" id="UP000310406">
    <property type="component" value="Unassembled WGS sequence"/>
</dbReference>
<dbReference type="InterPro" id="IPR044946">
    <property type="entry name" value="Restrct_endonuc_typeI_TRD_sf"/>
</dbReference>
<dbReference type="GO" id="GO:0009307">
    <property type="term" value="P:DNA restriction-modification system"/>
    <property type="evidence" value="ECO:0007669"/>
    <property type="project" value="UniProtKB-KW"/>
</dbReference>
<evidence type="ECO:0000256" key="3">
    <source>
        <dbReference type="ARBA" id="ARBA00023125"/>
    </source>
</evidence>